<reference evidence="4 5" key="1">
    <citation type="submission" date="2018-09" db="EMBL/GenBank/DDBJ databases">
        <title>Discovery and Ecogenomic Context for Candidatus Cryosericales, a Global Caldiserica Order Active in Thawing Permafrost.</title>
        <authorList>
            <person name="Martinez M.A."/>
            <person name="Woodcroft B.J."/>
            <person name="Ignacio Espinoza J.C."/>
            <person name="Zayed A."/>
            <person name="Singleton C.M."/>
            <person name="Boyd J."/>
            <person name="Li Y.-F."/>
            <person name="Purvine S."/>
            <person name="Maughan H."/>
            <person name="Hodgkins S.B."/>
            <person name="Anderson D."/>
            <person name="Sederholm M."/>
            <person name="Temperton B."/>
            <person name="Saleska S.R."/>
            <person name="Tyson G.W."/>
            <person name="Rich V.I."/>
        </authorList>
    </citation>
    <scope>NUCLEOTIDE SEQUENCE [LARGE SCALE GENOMIC DNA]</scope>
    <source>
        <strain evidence="2 4">SMC2</strain>
        <strain evidence="3 5">SMC3</strain>
    </source>
</reference>
<evidence type="ECO:0000313" key="5">
    <source>
        <dbReference type="Proteomes" id="UP000266042"/>
    </source>
</evidence>
<dbReference type="RefSeq" id="WP_119086816.1">
    <property type="nucleotide sequence ID" value="NZ_QXIV01000003.1"/>
</dbReference>
<accession>A0A398DM64</accession>
<proteinExistence type="predicted"/>
<evidence type="ECO:0000313" key="2">
    <source>
        <dbReference type="EMBL" id="RIE11872.1"/>
    </source>
</evidence>
<dbReference type="InterPro" id="IPR053830">
    <property type="entry name" value="DUF6922"/>
</dbReference>
<gene>
    <name evidence="2" type="ORF">SMC2_08165</name>
    <name evidence="3" type="ORF">SMC3_07930</name>
</gene>
<protein>
    <recommendedName>
        <fullName evidence="1">DUF6922 domain-containing protein</fullName>
    </recommendedName>
</protein>
<dbReference type="Pfam" id="PF21956">
    <property type="entry name" value="DUF6922"/>
    <property type="match status" value="1"/>
</dbReference>
<evidence type="ECO:0000259" key="1">
    <source>
        <dbReference type="Pfam" id="PF21956"/>
    </source>
</evidence>
<evidence type="ECO:0000313" key="3">
    <source>
        <dbReference type="EMBL" id="RIE11941.1"/>
    </source>
</evidence>
<organism evidence="3 5">
    <name type="scientific">Candidatus Cryosericum hinesii</name>
    <dbReference type="NCBI Taxonomy" id="2290915"/>
    <lineage>
        <taxon>Bacteria</taxon>
        <taxon>Pseudomonadati</taxon>
        <taxon>Caldisericota/Cryosericota group</taxon>
        <taxon>Candidatus Cryosericota</taxon>
        <taxon>Candidatus Cryosericia</taxon>
        <taxon>Candidatus Cryosericales</taxon>
        <taxon>Candidatus Cryosericaceae</taxon>
        <taxon>Candidatus Cryosericum</taxon>
    </lineage>
</organism>
<comment type="caution">
    <text evidence="3">The sequence shown here is derived from an EMBL/GenBank/DDBJ whole genome shotgun (WGS) entry which is preliminary data.</text>
</comment>
<evidence type="ECO:0000313" key="4">
    <source>
        <dbReference type="Proteomes" id="UP000265724"/>
    </source>
</evidence>
<name>A0A398DM64_9BACT</name>
<dbReference type="Proteomes" id="UP000266042">
    <property type="component" value="Unassembled WGS sequence"/>
</dbReference>
<dbReference type="Proteomes" id="UP000265724">
    <property type="component" value="Unassembled WGS sequence"/>
</dbReference>
<keyword evidence="4" id="KW-1185">Reference proteome</keyword>
<sequence>MSITIRKTGNKEYAYMVHRDGARMVQSYIGPLTRPEVRRRVDAAQRATTMPLHTMRLFAGVDPSALSLQRDAAAIIACLLEQGDLEDLRWLAGVYPESTIIDVVLSAKSLSARARNFWMVWFEVPDAS</sequence>
<dbReference type="AlphaFoldDB" id="A0A398DM64"/>
<feature type="domain" description="DUF6922" evidence="1">
    <location>
        <begin position="56"/>
        <end position="104"/>
    </location>
</feature>
<dbReference type="EMBL" id="QXIX01000058">
    <property type="protein sequence ID" value="RIE11872.1"/>
    <property type="molecule type" value="Genomic_DNA"/>
</dbReference>
<dbReference type="EMBL" id="QXIW01000032">
    <property type="protein sequence ID" value="RIE11941.1"/>
    <property type="molecule type" value="Genomic_DNA"/>
</dbReference>